<dbReference type="AlphaFoldDB" id="A0A1X7VR60"/>
<dbReference type="eggNOG" id="ENOG502S8CX">
    <property type="taxonomic scope" value="Eukaryota"/>
</dbReference>
<evidence type="ECO:0000313" key="2">
    <source>
        <dbReference type="EnsemblMetazoa" id="Aqu2.1.41913_001"/>
    </source>
</evidence>
<gene>
    <name evidence="2" type="primary">105315762</name>
</gene>
<keyword evidence="1" id="KW-0812">Transmembrane</keyword>
<sequence>MLGWQCLHAFLGFNLKMDCRKIACWEFHFSRVCLSHHNWKAFAYTPWLPERFYFQLIYVVYKWLVTLFHVIYALLTIESAQEFIFVYLTNIGYILFTFYLLWSTISVTSRFIWYLSPCCKKEQPTTFIDLPSKPAGCCGWVHNTLKWYDYIQWLLFTISIDIAFSIVVLYWALIYRSDYPVRHWDISLHLLNGVFAFFEVWITRTPVRLYHFIYIMMVGIAYVSFTGIYYAAGGRGARNTSYIYPVIDYENEPATAAVVSCMVAFVFLPLVQLFFYINYLLREGILYGLVKKGLCKWLKKTYEQDSAVFKRRVV</sequence>
<feature type="transmembrane region" description="Helical" evidence="1">
    <location>
        <begin position="150"/>
        <end position="174"/>
    </location>
</feature>
<evidence type="ECO:0000256" key="1">
    <source>
        <dbReference type="SAM" id="Phobius"/>
    </source>
</evidence>
<accession>A0A1X7VR60</accession>
<dbReference type="OrthoDB" id="419711at2759"/>
<dbReference type="KEGG" id="aqu:105315762"/>
<dbReference type="GO" id="GO:0016020">
    <property type="term" value="C:membrane"/>
    <property type="evidence" value="ECO:0007669"/>
    <property type="project" value="TreeGrafter"/>
</dbReference>
<dbReference type="STRING" id="400682.A0A1X7VR60"/>
<dbReference type="InterPro" id="IPR049352">
    <property type="entry name" value="Rost"/>
</dbReference>
<name>A0A1X7VR60_AMPQE</name>
<dbReference type="Proteomes" id="UP000007879">
    <property type="component" value="Unassembled WGS sequence"/>
</dbReference>
<protein>
    <recommendedName>
        <fullName evidence="4">Protein rolling stone</fullName>
    </recommendedName>
</protein>
<keyword evidence="1" id="KW-0472">Membrane</keyword>
<proteinExistence type="predicted"/>
<dbReference type="PANTHER" id="PTHR12242:SF45">
    <property type="entry name" value="MARVEL DOMAIN-CONTAINING PROTEIN"/>
    <property type="match status" value="1"/>
</dbReference>
<dbReference type="PANTHER" id="PTHR12242">
    <property type="entry name" value="OS02G0130600 PROTEIN-RELATED"/>
    <property type="match status" value="1"/>
</dbReference>
<organism evidence="2">
    <name type="scientific">Amphimedon queenslandica</name>
    <name type="common">Sponge</name>
    <dbReference type="NCBI Taxonomy" id="400682"/>
    <lineage>
        <taxon>Eukaryota</taxon>
        <taxon>Metazoa</taxon>
        <taxon>Porifera</taxon>
        <taxon>Demospongiae</taxon>
        <taxon>Heteroscleromorpha</taxon>
        <taxon>Haplosclerida</taxon>
        <taxon>Niphatidae</taxon>
        <taxon>Amphimedon</taxon>
    </lineage>
</organism>
<keyword evidence="3" id="KW-1185">Reference proteome</keyword>
<feature type="transmembrane region" description="Helical" evidence="1">
    <location>
        <begin position="253"/>
        <end position="277"/>
    </location>
</feature>
<feature type="transmembrane region" description="Helical" evidence="1">
    <location>
        <begin position="52"/>
        <end position="77"/>
    </location>
</feature>
<feature type="transmembrane region" description="Helical" evidence="1">
    <location>
        <begin position="209"/>
        <end position="232"/>
    </location>
</feature>
<dbReference type="EnsemblMetazoa" id="Aqu2.1.41913_001">
    <property type="protein sequence ID" value="Aqu2.1.41913_001"/>
    <property type="gene ID" value="Aqu2.1.41913"/>
</dbReference>
<dbReference type="Pfam" id="PF21534">
    <property type="entry name" value="Rost"/>
    <property type="match status" value="1"/>
</dbReference>
<reference evidence="2" key="2">
    <citation type="submission" date="2017-05" db="UniProtKB">
        <authorList>
            <consortium name="EnsemblMetazoa"/>
        </authorList>
    </citation>
    <scope>IDENTIFICATION</scope>
</reference>
<dbReference type="EnsemblMetazoa" id="XM_011410509.2">
    <property type="protein sequence ID" value="XP_011408811.2"/>
    <property type="gene ID" value="LOC105315762"/>
</dbReference>
<feature type="transmembrane region" description="Helical" evidence="1">
    <location>
        <begin position="84"/>
        <end position="105"/>
    </location>
</feature>
<evidence type="ECO:0000313" key="3">
    <source>
        <dbReference type="Proteomes" id="UP000007879"/>
    </source>
</evidence>
<keyword evidence="1" id="KW-1133">Transmembrane helix</keyword>
<evidence type="ECO:0008006" key="4">
    <source>
        <dbReference type="Google" id="ProtNLM"/>
    </source>
</evidence>
<reference evidence="3" key="1">
    <citation type="journal article" date="2010" name="Nature">
        <title>The Amphimedon queenslandica genome and the evolution of animal complexity.</title>
        <authorList>
            <person name="Srivastava M."/>
            <person name="Simakov O."/>
            <person name="Chapman J."/>
            <person name="Fahey B."/>
            <person name="Gauthier M.E."/>
            <person name="Mitros T."/>
            <person name="Richards G.S."/>
            <person name="Conaco C."/>
            <person name="Dacre M."/>
            <person name="Hellsten U."/>
            <person name="Larroux C."/>
            <person name="Putnam N.H."/>
            <person name="Stanke M."/>
            <person name="Adamska M."/>
            <person name="Darling A."/>
            <person name="Degnan S.M."/>
            <person name="Oakley T.H."/>
            <person name="Plachetzki D.C."/>
            <person name="Zhai Y."/>
            <person name="Adamski M."/>
            <person name="Calcino A."/>
            <person name="Cummins S.F."/>
            <person name="Goodstein D.M."/>
            <person name="Harris C."/>
            <person name="Jackson D.J."/>
            <person name="Leys S.P."/>
            <person name="Shu S."/>
            <person name="Woodcroft B.J."/>
            <person name="Vervoort M."/>
            <person name="Kosik K.S."/>
            <person name="Manning G."/>
            <person name="Degnan B.M."/>
            <person name="Rokhsar D.S."/>
        </authorList>
    </citation>
    <scope>NUCLEOTIDE SEQUENCE [LARGE SCALE GENOMIC DNA]</scope>
</reference>
<dbReference type="InParanoid" id="A0A1X7VR60"/>